<reference evidence="2 3" key="1">
    <citation type="submission" date="2021-03" db="EMBL/GenBank/DDBJ databases">
        <title>Thiomicrorhabdus sp.nov.,novel sulfur-oxidizing bacteria isolated from coastal sediment.</title>
        <authorList>
            <person name="Liu X."/>
        </authorList>
    </citation>
    <scope>NUCLEOTIDE SEQUENCE [LARGE SCALE GENOMIC DNA]</scope>
    <source>
        <strain evidence="2 3">6S2-11</strain>
    </source>
</reference>
<dbReference type="Gene3D" id="2.40.160.170">
    <property type="match status" value="1"/>
</dbReference>
<keyword evidence="3" id="KW-1185">Reference proteome</keyword>
<dbReference type="Proteomes" id="UP000664835">
    <property type="component" value="Unassembled WGS sequence"/>
</dbReference>
<gene>
    <name evidence="2" type="ORF">J3998_10805</name>
</gene>
<evidence type="ECO:0008006" key="4">
    <source>
        <dbReference type="Google" id="ProtNLM"/>
    </source>
</evidence>
<sequence length="247" mass="28132">MLRKLHTTILLSSLSLNVSYVKADDFFSINPPKNPFSIGVGFGAVEGLMFESSVRVNKKLNLRFQHAQGLKYKKYDRYEEFDYRYYTDGSMTSFIFDFHPLENGFFLSAGYVRNNFKVKGDSMIPEGTTRNLGTLNLIGIPLISANATATNDLTLDAKVRWKEFGPRIATGWLFEFNDHFSLRMEVGALIFGDPELSIVTNGEVDGTDVNQIDAVNEERDEQQDNFDGEADKYDLLPIFNFGMNYRF</sequence>
<evidence type="ECO:0000256" key="1">
    <source>
        <dbReference type="SAM" id="SignalP"/>
    </source>
</evidence>
<dbReference type="RefSeq" id="WP_208150680.1">
    <property type="nucleotide sequence ID" value="NZ_JAGETV010000025.1"/>
</dbReference>
<evidence type="ECO:0000313" key="3">
    <source>
        <dbReference type="Proteomes" id="UP000664835"/>
    </source>
</evidence>
<organism evidence="2 3">
    <name type="scientific">Thiomicrorhabdus marina</name>
    <dbReference type="NCBI Taxonomy" id="2818442"/>
    <lineage>
        <taxon>Bacteria</taxon>
        <taxon>Pseudomonadati</taxon>
        <taxon>Pseudomonadota</taxon>
        <taxon>Gammaproteobacteria</taxon>
        <taxon>Thiotrichales</taxon>
        <taxon>Piscirickettsiaceae</taxon>
        <taxon>Thiomicrorhabdus</taxon>
    </lineage>
</organism>
<proteinExistence type="predicted"/>
<name>A0ABS3Q6U8_9GAMM</name>
<feature type="signal peptide" evidence="1">
    <location>
        <begin position="1"/>
        <end position="23"/>
    </location>
</feature>
<feature type="chain" id="PRO_5046581463" description="Outer membrane protein beta-barrel domain-containing protein" evidence="1">
    <location>
        <begin position="24"/>
        <end position="247"/>
    </location>
</feature>
<keyword evidence="1" id="KW-0732">Signal</keyword>
<dbReference type="EMBL" id="JAGETV010000025">
    <property type="protein sequence ID" value="MBO1928065.1"/>
    <property type="molecule type" value="Genomic_DNA"/>
</dbReference>
<evidence type="ECO:0000313" key="2">
    <source>
        <dbReference type="EMBL" id="MBO1928065.1"/>
    </source>
</evidence>
<protein>
    <recommendedName>
        <fullName evidence="4">Outer membrane protein beta-barrel domain-containing protein</fullName>
    </recommendedName>
</protein>
<accession>A0ABS3Q6U8</accession>
<comment type="caution">
    <text evidence="2">The sequence shown here is derived from an EMBL/GenBank/DDBJ whole genome shotgun (WGS) entry which is preliminary data.</text>
</comment>